<evidence type="ECO:0000256" key="1">
    <source>
        <dbReference type="SAM" id="MobiDB-lite"/>
    </source>
</evidence>
<sequence length="137" mass="14819">MARGTGRSTTALNDPEAVDAALRAAVAQIDTVLAEQERAATRILGLAELLMERAPDAATRLRIEAVMESCAFQDTTGQRLRRVRGLLSRLSARPADGLRLNARPVPRPESPPPPDNTISSGDRGLTQKQVDRLLGKR</sequence>
<evidence type="ECO:0000313" key="2">
    <source>
        <dbReference type="EMBL" id="SDE37528.1"/>
    </source>
</evidence>
<name>A0A1G7CDW2_9PROT</name>
<reference evidence="2 3" key="1">
    <citation type="submission" date="2016-10" db="EMBL/GenBank/DDBJ databases">
        <authorList>
            <person name="de Groot N.N."/>
        </authorList>
    </citation>
    <scope>NUCLEOTIDE SEQUENCE [LARGE SCALE GENOMIC DNA]</scope>
    <source>
        <strain evidence="2 3">ATCC 700224</strain>
    </source>
</reference>
<dbReference type="STRING" id="69960.SAMN05421720_10640"/>
<dbReference type="SUPFAM" id="SSF75708">
    <property type="entry name" value="Chemotaxis phosphatase CheZ"/>
    <property type="match status" value="1"/>
</dbReference>
<accession>A0A1G7CDW2</accession>
<gene>
    <name evidence="2" type="ORF">SAMN05421720_10640</name>
</gene>
<evidence type="ECO:0000313" key="3">
    <source>
        <dbReference type="Proteomes" id="UP000199412"/>
    </source>
</evidence>
<dbReference type="AlphaFoldDB" id="A0A1G7CDW2"/>
<dbReference type="RefSeq" id="WP_245699159.1">
    <property type="nucleotide sequence ID" value="NZ_FNAP01000006.1"/>
</dbReference>
<dbReference type="EMBL" id="FNAP01000006">
    <property type="protein sequence ID" value="SDE37528.1"/>
    <property type="molecule type" value="Genomic_DNA"/>
</dbReference>
<proteinExistence type="predicted"/>
<organism evidence="2 3">
    <name type="scientific">Rhodospira trueperi</name>
    <dbReference type="NCBI Taxonomy" id="69960"/>
    <lineage>
        <taxon>Bacteria</taxon>
        <taxon>Pseudomonadati</taxon>
        <taxon>Pseudomonadota</taxon>
        <taxon>Alphaproteobacteria</taxon>
        <taxon>Rhodospirillales</taxon>
        <taxon>Rhodospirillaceae</taxon>
        <taxon>Rhodospira</taxon>
    </lineage>
</organism>
<feature type="compositionally biased region" description="Pro residues" evidence="1">
    <location>
        <begin position="105"/>
        <end position="115"/>
    </location>
</feature>
<protein>
    <submittedName>
        <fullName evidence="2">Uncharacterized protein</fullName>
    </submittedName>
</protein>
<dbReference type="Proteomes" id="UP000199412">
    <property type="component" value="Unassembled WGS sequence"/>
</dbReference>
<keyword evidence="3" id="KW-1185">Reference proteome</keyword>
<feature type="region of interest" description="Disordered" evidence="1">
    <location>
        <begin position="94"/>
        <end position="137"/>
    </location>
</feature>